<dbReference type="Proteomes" id="UP000320762">
    <property type="component" value="Unassembled WGS sequence"/>
</dbReference>
<keyword evidence="3" id="KW-1185">Reference proteome</keyword>
<dbReference type="AlphaFoldDB" id="A0A550BRH4"/>
<keyword evidence="1" id="KW-0175">Coiled coil</keyword>
<organism evidence="2 3">
    <name type="scientific">Schizophyllum amplum</name>
    <dbReference type="NCBI Taxonomy" id="97359"/>
    <lineage>
        <taxon>Eukaryota</taxon>
        <taxon>Fungi</taxon>
        <taxon>Dikarya</taxon>
        <taxon>Basidiomycota</taxon>
        <taxon>Agaricomycotina</taxon>
        <taxon>Agaricomycetes</taxon>
        <taxon>Agaricomycetidae</taxon>
        <taxon>Agaricales</taxon>
        <taxon>Schizophyllaceae</taxon>
        <taxon>Schizophyllum</taxon>
    </lineage>
</organism>
<protein>
    <submittedName>
        <fullName evidence="2">Uncharacterized protein</fullName>
    </submittedName>
</protein>
<dbReference type="EMBL" id="VDMD01000311">
    <property type="protein sequence ID" value="TRM55143.1"/>
    <property type="molecule type" value="Genomic_DNA"/>
</dbReference>
<evidence type="ECO:0000313" key="3">
    <source>
        <dbReference type="Proteomes" id="UP000320762"/>
    </source>
</evidence>
<evidence type="ECO:0000256" key="1">
    <source>
        <dbReference type="SAM" id="Coils"/>
    </source>
</evidence>
<evidence type="ECO:0000313" key="2">
    <source>
        <dbReference type="EMBL" id="TRM55143.1"/>
    </source>
</evidence>
<proteinExistence type="predicted"/>
<accession>A0A550BRH4</accession>
<feature type="coiled-coil region" evidence="1">
    <location>
        <begin position="17"/>
        <end position="76"/>
    </location>
</feature>
<gene>
    <name evidence="2" type="ORF">BD626DRAFT_579505</name>
</gene>
<reference evidence="2 3" key="1">
    <citation type="journal article" date="2019" name="New Phytol.">
        <title>Comparative genomics reveals unique wood-decay strategies and fruiting body development in the Schizophyllaceae.</title>
        <authorList>
            <person name="Almasi E."/>
            <person name="Sahu N."/>
            <person name="Krizsan K."/>
            <person name="Balint B."/>
            <person name="Kovacs G.M."/>
            <person name="Kiss B."/>
            <person name="Cseklye J."/>
            <person name="Drula E."/>
            <person name="Henrissat B."/>
            <person name="Nagy I."/>
            <person name="Chovatia M."/>
            <person name="Adam C."/>
            <person name="LaButti K."/>
            <person name="Lipzen A."/>
            <person name="Riley R."/>
            <person name="Grigoriev I.V."/>
            <person name="Nagy L.G."/>
        </authorList>
    </citation>
    <scope>NUCLEOTIDE SEQUENCE [LARGE SCALE GENOMIC DNA]</scope>
    <source>
        <strain evidence="2 3">NL-1724</strain>
    </source>
</reference>
<name>A0A550BRH4_9AGAR</name>
<comment type="caution">
    <text evidence="2">The sequence shown here is derived from an EMBL/GenBank/DDBJ whole genome shotgun (WGS) entry which is preliminary data.</text>
</comment>
<sequence>MSNPSLAEYAELVNAMLAAKDAQIRRLEADLLAARKNESHLEEQMEDANGRCSLLRQSLEASHEVQEKQIEEIKDIRFELRERESQLSAIVREWRSRPKSLAACQCCGGVASLLVPACGHILCASKKCSSASCDSCLMSIDYPDKCDEHEATGCGVKGCVVRLSGYQPMPGSADAVSLLGEMSAVLLQADRSMPEVLDDEMEALLNLCK</sequence>